<protein>
    <submittedName>
        <fullName evidence="3">Uncharacterized protein</fullName>
    </submittedName>
</protein>
<gene>
    <name evidence="3" type="ORF">PoB_000572500</name>
</gene>
<accession>A0AAV3Y7W8</accession>
<keyword evidence="4" id="KW-1185">Reference proteome</keyword>
<feature type="chain" id="PRO_5043394082" evidence="2">
    <location>
        <begin position="17"/>
        <end position="78"/>
    </location>
</feature>
<organism evidence="3 4">
    <name type="scientific">Plakobranchus ocellatus</name>
    <dbReference type="NCBI Taxonomy" id="259542"/>
    <lineage>
        <taxon>Eukaryota</taxon>
        <taxon>Metazoa</taxon>
        <taxon>Spiralia</taxon>
        <taxon>Lophotrochozoa</taxon>
        <taxon>Mollusca</taxon>
        <taxon>Gastropoda</taxon>
        <taxon>Heterobranchia</taxon>
        <taxon>Euthyneura</taxon>
        <taxon>Panpulmonata</taxon>
        <taxon>Sacoglossa</taxon>
        <taxon>Placobranchoidea</taxon>
        <taxon>Plakobranchidae</taxon>
        <taxon>Plakobranchus</taxon>
    </lineage>
</organism>
<sequence length="78" mass="8284">MVLMRMMVMRLLFCGGDNHNDGGGDGDDDGDGGGAGGSVGDEYDVGGLGDENEYDDDVDDSDDDNLSSHFFSHEVYRA</sequence>
<proteinExistence type="predicted"/>
<evidence type="ECO:0000313" key="4">
    <source>
        <dbReference type="Proteomes" id="UP000735302"/>
    </source>
</evidence>
<evidence type="ECO:0000256" key="1">
    <source>
        <dbReference type="SAM" id="MobiDB-lite"/>
    </source>
</evidence>
<feature type="compositionally biased region" description="Acidic residues" evidence="1">
    <location>
        <begin position="50"/>
        <end position="65"/>
    </location>
</feature>
<evidence type="ECO:0000256" key="2">
    <source>
        <dbReference type="SAM" id="SignalP"/>
    </source>
</evidence>
<keyword evidence="2" id="KW-0732">Signal</keyword>
<name>A0AAV3Y7W8_9GAST</name>
<feature type="signal peptide" evidence="2">
    <location>
        <begin position="1"/>
        <end position="16"/>
    </location>
</feature>
<reference evidence="3 4" key="1">
    <citation type="journal article" date="2021" name="Elife">
        <title>Chloroplast acquisition without the gene transfer in kleptoplastic sea slugs, Plakobranchus ocellatus.</title>
        <authorList>
            <person name="Maeda T."/>
            <person name="Takahashi S."/>
            <person name="Yoshida T."/>
            <person name="Shimamura S."/>
            <person name="Takaki Y."/>
            <person name="Nagai Y."/>
            <person name="Toyoda A."/>
            <person name="Suzuki Y."/>
            <person name="Arimoto A."/>
            <person name="Ishii H."/>
            <person name="Satoh N."/>
            <person name="Nishiyama T."/>
            <person name="Hasebe M."/>
            <person name="Maruyama T."/>
            <person name="Minagawa J."/>
            <person name="Obokata J."/>
            <person name="Shigenobu S."/>
        </authorList>
    </citation>
    <scope>NUCLEOTIDE SEQUENCE [LARGE SCALE GENOMIC DNA]</scope>
</reference>
<comment type="caution">
    <text evidence="3">The sequence shown here is derived from an EMBL/GenBank/DDBJ whole genome shotgun (WGS) entry which is preliminary data.</text>
</comment>
<dbReference type="EMBL" id="BLXT01000641">
    <property type="protein sequence ID" value="GFN79219.1"/>
    <property type="molecule type" value="Genomic_DNA"/>
</dbReference>
<evidence type="ECO:0000313" key="3">
    <source>
        <dbReference type="EMBL" id="GFN79219.1"/>
    </source>
</evidence>
<dbReference type="Proteomes" id="UP000735302">
    <property type="component" value="Unassembled WGS sequence"/>
</dbReference>
<dbReference type="AlphaFoldDB" id="A0AAV3Y7W8"/>
<feature type="region of interest" description="Disordered" evidence="1">
    <location>
        <begin position="19"/>
        <end position="78"/>
    </location>
</feature>